<proteinExistence type="predicted"/>
<evidence type="ECO:0000313" key="3">
    <source>
        <dbReference type="EMBL" id="MCY0096115.1"/>
    </source>
</evidence>
<protein>
    <submittedName>
        <fullName evidence="3">Phosphatase PAP2 family protein</fullName>
    </submittedName>
</protein>
<accession>A0ABT3YJP0</accession>
<evidence type="ECO:0000313" key="4">
    <source>
        <dbReference type="Proteomes" id="UP001081283"/>
    </source>
</evidence>
<feature type="domain" description="Inositolphosphotransferase Aur1/Ipt1" evidence="2">
    <location>
        <begin position="137"/>
        <end position="337"/>
    </location>
</feature>
<feature type="transmembrane region" description="Helical" evidence="1">
    <location>
        <begin position="168"/>
        <end position="186"/>
    </location>
</feature>
<gene>
    <name evidence="3" type="ORF">OEG82_19150</name>
</gene>
<organism evidence="3 4">
    <name type="scientific">Hoeflea ulvae</name>
    <dbReference type="NCBI Taxonomy" id="2983764"/>
    <lineage>
        <taxon>Bacteria</taxon>
        <taxon>Pseudomonadati</taxon>
        <taxon>Pseudomonadota</taxon>
        <taxon>Alphaproteobacteria</taxon>
        <taxon>Hyphomicrobiales</taxon>
        <taxon>Rhizobiaceae</taxon>
        <taxon>Hoeflea</taxon>
    </lineage>
</organism>
<name>A0ABT3YJP0_9HYPH</name>
<feature type="transmembrane region" description="Helical" evidence="1">
    <location>
        <begin position="269"/>
        <end position="291"/>
    </location>
</feature>
<dbReference type="SUPFAM" id="SSF48317">
    <property type="entry name" value="Acid phosphatase/Vanadium-dependent haloperoxidase"/>
    <property type="match status" value="1"/>
</dbReference>
<keyword evidence="1" id="KW-0472">Membrane</keyword>
<feature type="transmembrane region" description="Helical" evidence="1">
    <location>
        <begin position="298"/>
        <end position="318"/>
    </location>
</feature>
<comment type="caution">
    <text evidence="3">The sequence shown here is derived from an EMBL/GenBank/DDBJ whole genome shotgun (WGS) entry which is preliminary data.</text>
</comment>
<sequence length="363" mass="39950">MIQSQETFLSGVLGRLRADAWFYVTVIGYTAFGLLYLAAFGQLGQTSHSAYVVPGVWTFAIFMPAVVIMFDVARVVHRFNSRRRLAFRRSFSAKRMAALVSGIALTSAIVLFQGTFTSIKISFANIQGGFPYDRLMADADRFLHFGLAPWRYLYAVAADPAVLSIVEINYNFFWHVICFGSLFFVVTSPRAERVRMQYLAMFLFVWIVCGNILANMFLSAGPAFYGDVTGDVARFGEQMAFLAGSGTDKSAADFQRYLWLLYERGEPGIGGGISAFPSVHVALITMNALFLASYSRRLGVLAFAYVGFVLASSVYLGWHYAVDGYASILIVSLAYYLSCRLFGRSAPAVVSSPLPVPARVAAA</sequence>
<dbReference type="RefSeq" id="WP_267613961.1">
    <property type="nucleotide sequence ID" value="NZ_JAOVZQ010000001.1"/>
</dbReference>
<evidence type="ECO:0000256" key="1">
    <source>
        <dbReference type="SAM" id="Phobius"/>
    </source>
</evidence>
<feature type="transmembrane region" description="Helical" evidence="1">
    <location>
        <begin position="324"/>
        <end position="343"/>
    </location>
</feature>
<dbReference type="InterPro" id="IPR036938">
    <property type="entry name" value="PAP2/HPO_sf"/>
</dbReference>
<feature type="transmembrane region" description="Helical" evidence="1">
    <location>
        <begin position="20"/>
        <end position="39"/>
    </location>
</feature>
<keyword evidence="4" id="KW-1185">Reference proteome</keyword>
<feature type="transmembrane region" description="Helical" evidence="1">
    <location>
        <begin position="51"/>
        <end position="76"/>
    </location>
</feature>
<dbReference type="Pfam" id="PF14378">
    <property type="entry name" value="PAP2_3"/>
    <property type="match status" value="1"/>
</dbReference>
<dbReference type="EMBL" id="JAOVZQ010000001">
    <property type="protein sequence ID" value="MCY0096115.1"/>
    <property type="molecule type" value="Genomic_DNA"/>
</dbReference>
<feature type="transmembrane region" description="Helical" evidence="1">
    <location>
        <begin position="97"/>
        <end position="116"/>
    </location>
</feature>
<keyword evidence="1" id="KW-0812">Transmembrane</keyword>
<evidence type="ECO:0000259" key="2">
    <source>
        <dbReference type="Pfam" id="PF14378"/>
    </source>
</evidence>
<reference evidence="3" key="1">
    <citation type="submission" date="2022-10" db="EMBL/GenBank/DDBJ databases">
        <title>Hoeflea sp. J2-29, isolated from marine algae.</title>
        <authorList>
            <person name="Kristyanto S."/>
            <person name="Kim J.M."/>
            <person name="Jeon C.O."/>
        </authorList>
    </citation>
    <scope>NUCLEOTIDE SEQUENCE</scope>
    <source>
        <strain evidence="3">J2-29</strain>
    </source>
</reference>
<dbReference type="InterPro" id="IPR026841">
    <property type="entry name" value="Aur1/Ipt1"/>
</dbReference>
<dbReference type="Proteomes" id="UP001081283">
    <property type="component" value="Unassembled WGS sequence"/>
</dbReference>
<keyword evidence="1" id="KW-1133">Transmembrane helix</keyword>
<feature type="transmembrane region" description="Helical" evidence="1">
    <location>
        <begin position="198"/>
        <end position="218"/>
    </location>
</feature>